<proteinExistence type="predicted"/>
<dbReference type="EMBL" id="GBXM01055586">
    <property type="protein sequence ID" value="JAH52991.1"/>
    <property type="molecule type" value="Transcribed_RNA"/>
</dbReference>
<accession>A0A0E9THC2</accession>
<protein>
    <submittedName>
        <fullName evidence="1">Uncharacterized protein</fullName>
    </submittedName>
</protein>
<reference evidence="1" key="2">
    <citation type="journal article" date="2015" name="Fish Shellfish Immunol.">
        <title>Early steps in the European eel (Anguilla anguilla)-Vibrio vulnificus interaction in the gills: Role of the RtxA13 toxin.</title>
        <authorList>
            <person name="Callol A."/>
            <person name="Pajuelo D."/>
            <person name="Ebbesson L."/>
            <person name="Teles M."/>
            <person name="MacKenzie S."/>
            <person name="Amaro C."/>
        </authorList>
    </citation>
    <scope>NUCLEOTIDE SEQUENCE</scope>
</reference>
<name>A0A0E9THC2_ANGAN</name>
<evidence type="ECO:0000313" key="1">
    <source>
        <dbReference type="EMBL" id="JAH52991.1"/>
    </source>
</evidence>
<reference evidence="1" key="1">
    <citation type="submission" date="2014-11" db="EMBL/GenBank/DDBJ databases">
        <authorList>
            <person name="Amaro Gonzalez C."/>
        </authorList>
    </citation>
    <scope>NUCLEOTIDE SEQUENCE</scope>
</reference>
<sequence length="14" mass="1521">MHISCTSMGTNHSD</sequence>
<organism evidence="1">
    <name type="scientific">Anguilla anguilla</name>
    <name type="common">European freshwater eel</name>
    <name type="synonym">Muraena anguilla</name>
    <dbReference type="NCBI Taxonomy" id="7936"/>
    <lineage>
        <taxon>Eukaryota</taxon>
        <taxon>Metazoa</taxon>
        <taxon>Chordata</taxon>
        <taxon>Craniata</taxon>
        <taxon>Vertebrata</taxon>
        <taxon>Euteleostomi</taxon>
        <taxon>Actinopterygii</taxon>
        <taxon>Neopterygii</taxon>
        <taxon>Teleostei</taxon>
        <taxon>Anguilliformes</taxon>
        <taxon>Anguillidae</taxon>
        <taxon>Anguilla</taxon>
    </lineage>
</organism>